<sequence>MTDKIALFRQIAAVETEIKDRRSGARAKLSSAAAVYQRDGLEAAANTLRWLQQNEASIKGALRQ</sequence>
<gene>
    <name evidence="1" type="ORF">HAP48_023305</name>
</gene>
<name>A0A973W1C6_9BRAD</name>
<dbReference type="RefSeq" id="WP_166205252.1">
    <property type="nucleotide sequence ID" value="NZ_CP088285.1"/>
</dbReference>
<dbReference type="EMBL" id="JAAOLE020000001">
    <property type="protein sequence ID" value="NVI45833.1"/>
    <property type="molecule type" value="Genomic_DNA"/>
</dbReference>
<reference evidence="1" key="1">
    <citation type="submission" date="2020-06" db="EMBL/GenBank/DDBJ databases">
        <title>Whole Genome Sequence of Bradyrhizobium sp. Strain 1S1.</title>
        <authorList>
            <person name="Bromfield E.S.P."/>
            <person name="Cloutier S."/>
        </authorList>
    </citation>
    <scope>NUCLEOTIDE SEQUENCE [LARGE SCALE GENOMIC DNA]</scope>
    <source>
        <strain evidence="1">1S1</strain>
    </source>
</reference>
<accession>A0A973W1C6</accession>
<evidence type="ECO:0000313" key="1">
    <source>
        <dbReference type="EMBL" id="NVI45833.1"/>
    </source>
</evidence>
<proteinExistence type="predicted"/>
<organism evidence="1">
    <name type="scientific">Bradyrhizobium septentrionale</name>
    <dbReference type="NCBI Taxonomy" id="1404411"/>
    <lineage>
        <taxon>Bacteria</taxon>
        <taxon>Pseudomonadati</taxon>
        <taxon>Pseudomonadota</taxon>
        <taxon>Alphaproteobacteria</taxon>
        <taxon>Hyphomicrobiales</taxon>
        <taxon>Nitrobacteraceae</taxon>
        <taxon>Bradyrhizobium</taxon>
    </lineage>
</organism>
<dbReference type="AlphaFoldDB" id="A0A973W1C6"/>
<comment type="caution">
    <text evidence="1">The sequence shown here is derived from an EMBL/GenBank/DDBJ whole genome shotgun (WGS) entry which is preliminary data.</text>
</comment>
<protein>
    <submittedName>
        <fullName evidence="1">Uncharacterized protein</fullName>
    </submittedName>
</protein>